<dbReference type="AlphaFoldDB" id="A0A8J3H8Q5"/>
<keyword evidence="1 2" id="KW-0732">Signal</keyword>
<dbReference type="InterPro" id="IPR050966">
    <property type="entry name" value="Glutamyl_endopeptidase"/>
</dbReference>
<feature type="domain" description="Peptidase S1" evidence="3">
    <location>
        <begin position="52"/>
        <end position="276"/>
    </location>
</feature>
<dbReference type="Proteomes" id="UP000611500">
    <property type="component" value="Unassembled WGS sequence"/>
</dbReference>
<dbReference type="InterPro" id="IPR018114">
    <property type="entry name" value="TRYPSIN_HIS"/>
</dbReference>
<dbReference type="PANTHER" id="PTHR15462">
    <property type="entry name" value="SERINE PROTEASE"/>
    <property type="match status" value="1"/>
</dbReference>
<evidence type="ECO:0000259" key="3">
    <source>
        <dbReference type="PROSITE" id="PS50240"/>
    </source>
</evidence>
<organism evidence="4 5">
    <name type="scientific">Pseudodonghicola xiamenensis</name>
    <dbReference type="NCBI Taxonomy" id="337702"/>
    <lineage>
        <taxon>Bacteria</taxon>
        <taxon>Pseudomonadati</taxon>
        <taxon>Pseudomonadota</taxon>
        <taxon>Alphaproteobacteria</taxon>
        <taxon>Rhodobacterales</taxon>
        <taxon>Paracoccaceae</taxon>
        <taxon>Pseudodonghicola</taxon>
    </lineage>
</organism>
<dbReference type="PROSITE" id="PS50240">
    <property type="entry name" value="TRYPSIN_DOM"/>
    <property type="match status" value="1"/>
</dbReference>
<name>A0A8J3H8Q5_9RHOB</name>
<evidence type="ECO:0000313" key="4">
    <source>
        <dbReference type="EMBL" id="GHG90525.1"/>
    </source>
</evidence>
<dbReference type="InterPro" id="IPR009003">
    <property type="entry name" value="Peptidase_S1_PA"/>
</dbReference>
<dbReference type="InterPro" id="IPR001254">
    <property type="entry name" value="Trypsin_dom"/>
</dbReference>
<reference evidence="4" key="2">
    <citation type="submission" date="2020-09" db="EMBL/GenBank/DDBJ databases">
        <authorList>
            <person name="Sun Q."/>
            <person name="Zhou Y."/>
        </authorList>
    </citation>
    <scope>NUCLEOTIDE SEQUENCE</scope>
    <source>
        <strain evidence="4">CGMCC 1.7081</strain>
    </source>
</reference>
<proteinExistence type="predicted"/>
<dbReference type="GO" id="GO:0006508">
    <property type="term" value="P:proteolysis"/>
    <property type="evidence" value="ECO:0007669"/>
    <property type="project" value="InterPro"/>
</dbReference>
<dbReference type="PANTHER" id="PTHR15462:SF8">
    <property type="entry name" value="SERINE PROTEASE"/>
    <property type="match status" value="1"/>
</dbReference>
<dbReference type="PROSITE" id="PS00134">
    <property type="entry name" value="TRYPSIN_HIS"/>
    <property type="match status" value="1"/>
</dbReference>
<protein>
    <recommendedName>
        <fullName evidence="3">Peptidase S1 domain-containing protein</fullName>
    </recommendedName>
</protein>
<feature type="signal peptide" evidence="2">
    <location>
        <begin position="1"/>
        <end position="20"/>
    </location>
</feature>
<evidence type="ECO:0000256" key="2">
    <source>
        <dbReference type="SAM" id="SignalP"/>
    </source>
</evidence>
<dbReference type="EMBL" id="BNAP01000007">
    <property type="protein sequence ID" value="GHG90525.1"/>
    <property type="molecule type" value="Genomic_DNA"/>
</dbReference>
<reference evidence="4" key="1">
    <citation type="journal article" date="2014" name="Int. J. Syst. Evol. Microbiol.">
        <title>Complete genome sequence of Corynebacterium casei LMG S-19264T (=DSM 44701T), isolated from a smear-ripened cheese.</title>
        <authorList>
            <consortium name="US DOE Joint Genome Institute (JGI-PGF)"/>
            <person name="Walter F."/>
            <person name="Albersmeier A."/>
            <person name="Kalinowski J."/>
            <person name="Ruckert C."/>
        </authorList>
    </citation>
    <scope>NUCLEOTIDE SEQUENCE</scope>
    <source>
        <strain evidence="4">CGMCC 1.7081</strain>
    </source>
</reference>
<dbReference type="InterPro" id="IPR043504">
    <property type="entry name" value="Peptidase_S1_PA_chymotrypsin"/>
</dbReference>
<sequence length="276" mass="29338">MTVIRSFVPAVLAICWAVSAAASDPARPDTGPLRDEVFTPALDAICGRGEQLSAGCAAIRARRIVEASQAPWSRIGRVNFASREVRQHCTGALVGERLVLTAAHCLYSFPRKAWIPASSLHFAAGYQRGQAVAQAQVRGYVLGPGQNTDSRDFRGGVMRDWALLELEEPIGRDLGFLPLVRPEVGEPVMLAGYAGLRPHVLSLAEDCGGWRPFESEGVALTDCSAMPGDSGAPLLVQREGELGVAGVFSTIVTTDTEAVYSLAVMTSVFEAAITGQ</sequence>
<comment type="caution">
    <text evidence="4">The sequence shown here is derived from an EMBL/GenBank/DDBJ whole genome shotgun (WGS) entry which is preliminary data.</text>
</comment>
<evidence type="ECO:0000256" key="1">
    <source>
        <dbReference type="ARBA" id="ARBA00022729"/>
    </source>
</evidence>
<dbReference type="PRINTS" id="PR00722">
    <property type="entry name" value="CHYMOTRYPSIN"/>
</dbReference>
<dbReference type="GO" id="GO:0004252">
    <property type="term" value="F:serine-type endopeptidase activity"/>
    <property type="evidence" value="ECO:0007669"/>
    <property type="project" value="InterPro"/>
</dbReference>
<accession>A0A8J3H8Q5</accession>
<evidence type="ECO:0000313" key="5">
    <source>
        <dbReference type="Proteomes" id="UP000611500"/>
    </source>
</evidence>
<dbReference type="RefSeq" id="WP_051312377.1">
    <property type="nucleotide sequence ID" value="NZ_BNAP01000007.1"/>
</dbReference>
<gene>
    <name evidence="4" type="ORF">GCM10010961_21110</name>
</gene>
<dbReference type="SMART" id="SM00020">
    <property type="entry name" value="Tryp_SPc"/>
    <property type="match status" value="1"/>
</dbReference>
<dbReference type="InterPro" id="IPR001314">
    <property type="entry name" value="Peptidase_S1A"/>
</dbReference>
<dbReference type="Pfam" id="PF00089">
    <property type="entry name" value="Trypsin"/>
    <property type="match status" value="1"/>
</dbReference>
<feature type="chain" id="PRO_5035244968" description="Peptidase S1 domain-containing protein" evidence="2">
    <location>
        <begin position="21"/>
        <end position="276"/>
    </location>
</feature>
<dbReference type="Gene3D" id="2.40.10.10">
    <property type="entry name" value="Trypsin-like serine proteases"/>
    <property type="match status" value="2"/>
</dbReference>
<dbReference type="SUPFAM" id="SSF50494">
    <property type="entry name" value="Trypsin-like serine proteases"/>
    <property type="match status" value="1"/>
</dbReference>
<keyword evidence="5" id="KW-1185">Reference proteome</keyword>